<name>A0AAD5RDH8_PARTN</name>
<evidence type="ECO:0000256" key="2">
    <source>
        <dbReference type="SAM" id="MobiDB-lite"/>
    </source>
</evidence>
<feature type="region of interest" description="Disordered" evidence="2">
    <location>
        <begin position="99"/>
        <end position="119"/>
    </location>
</feature>
<dbReference type="Pfam" id="PF24611">
    <property type="entry name" value="Spectrin_Anc-1"/>
    <property type="match status" value="1"/>
</dbReference>
<dbReference type="EMBL" id="JAHQIW010007458">
    <property type="protein sequence ID" value="KAJ1374428.1"/>
    <property type="molecule type" value="Genomic_DNA"/>
</dbReference>
<dbReference type="GO" id="GO:0006997">
    <property type="term" value="P:nucleus organization"/>
    <property type="evidence" value="ECO:0007669"/>
    <property type="project" value="TreeGrafter"/>
</dbReference>
<evidence type="ECO:0000313" key="5">
    <source>
        <dbReference type="EMBL" id="KAJ1374428.1"/>
    </source>
</evidence>
<feature type="coiled-coil region" evidence="1">
    <location>
        <begin position="323"/>
        <end position="374"/>
    </location>
</feature>
<feature type="domain" description="Nuclear anchorage protein 1 spectrin-like repeat" evidence="3">
    <location>
        <begin position="260"/>
        <end position="373"/>
    </location>
</feature>
<evidence type="ECO:0000259" key="4">
    <source>
        <dbReference type="Pfam" id="PF24615"/>
    </source>
</evidence>
<dbReference type="InterPro" id="IPR057133">
    <property type="entry name" value="Spectrin_Anc-1_2"/>
</dbReference>
<protein>
    <submittedName>
        <fullName evidence="5">CAMSAP CH domain</fullName>
    </submittedName>
</protein>
<dbReference type="Proteomes" id="UP001196413">
    <property type="component" value="Unassembled WGS sequence"/>
</dbReference>
<feature type="domain" description="Nuclear anchorage protein 1 spectrin repeat" evidence="4">
    <location>
        <begin position="80"/>
        <end position="160"/>
    </location>
</feature>
<keyword evidence="1" id="KW-0175">Coiled coil</keyword>
<gene>
    <name evidence="5" type="primary">ANC-1_13</name>
    <name evidence="5" type="ORF">KIN20_037115</name>
</gene>
<dbReference type="PANTHER" id="PTHR21524:SF5">
    <property type="entry name" value="SPECTRIN REPEAT CONTAINING NUCLEAR ENVELOPE PROTEIN 2"/>
    <property type="match status" value="1"/>
</dbReference>
<dbReference type="GO" id="GO:0048471">
    <property type="term" value="C:perinuclear region of cytoplasm"/>
    <property type="evidence" value="ECO:0007669"/>
    <property type="project" value="TreeGrafter"/>
</dbReference>
<dbReference type="InterPro" id="IPR057134">
    <property type="entry name" value="Spectrin_Anc-1_3"/>
</dbReference>
<dbReference type="GO" id="GO:0005635">
    <property type="term" value="C:nuclear envelope"/>
    <property type="evidence" value="ECO:0007669"/>
    <property type="project" value="TreeGrafter"/>
</dbReference>
<evidence type="ECO:0000259" key="3">
    <source>
        <dbReference type="Pfam" id="PF24611"/>
    </source>
</evidence>
<evidence type="ECO:0000256" key="1">
    <source>
        <dbReference type="SAM" id="Coils"/>
    </source>
</evidence>
<dbReference type="GO" id="GO:0007097">
    <property type="term" value="P:nuclear migration"/>
    <property type="evidence" value="ECO:0007669"/>
    <property type="project" value="TreeGrafter"/>
</dbReference>
<feature type="compositionally biased region" description="Basic and acidic residues" evidence="2">
    <location>
        <begin position="107"/>
        <end position="119"/>
    </location>
</feature>
<reference evidence="5" key="1">
    <citation type="submission" date="2021-06" db="EMBL/GenBank/DDBJ databases">
        <title>Parelaphostrongylus tenuis whole genome reference sequence.</title>
        <authorList>
            <person name="Garwood T.J."/>
            <person name="Larsen P.A."/>
            <person name="Fountain-Jones N.M."/>
            <person name="Garbe J.R."/>
            <person name="Macchietto M.G."/>
            <person name="Kania S.A."/>
            <person name="Gerhold R.W."/>
            <person name="Richards J.E."/>
            <person name="Wolf T.M."/>
        </authorList>
    </citation>
    <scope>NUCLEOTIDE SEQUENCE</scope>
    <source>
        <strain evidence="5">MNPRO001-30</strain>
        <tissue evidence="5">Meninges</tissue>
    </source>
</reference>
<accession>A0AAD5RDH8</accession>
<comment type="caution">
    <text evidence="5">The sequence shown here is derived from an EMBL/GenBank/DDBJ whole genome shotgun (WGS) entry which is preliminary data.</text>
</comment>
<organism evidence="5 6">
    <name type="scientific">Parelaphostrongylus tenuis</name>
    <name type="common">Meningeal worm</name>
    <dbReference type="NCBI Taxonomy" id="148309"/>
    <lineage>
        <taxon>Eukaryota</taxon>
        <taxon>Metazoa</taxon>
        <taxon>Ecdysozoa</taxon>
        <taxon>Nematoda</taxon>
        <taxon>Chromadorea</taxon>
        <taxon>Rhabditida</taxon>
        <taxon>Rhabditina</taxon>
        <taxon>Rhabditomorpha</taxon>
        <taxon>Strongyloidea</taxon>
        <taxon>Metastrongylidae</taxon>
        <taxon>Parelaphostrongylus</taxon>
    </lineage>
</organism>
<dbReference type="AlphaFoldDB" id="A0AAD5RDH8"/>
<dbReference type="Pfam" id="PF24615">
    <property type="entry name" value="Spectrin_Anc-1_2"/>
    <property type="match status" value="1"/>
</dbReference>
<dbReference type="GO" id="GO:0019894">
    <property type="term" value="F:kinesin binding"/>
    <property type="evidence" value="ECO:0007669"/>
    <property type="project" value="TreeGrafter"/>
</dbReference>
<proteinExistence type="predicted"/>
<dbReference type="PANTHER" id="PTHR21524">
    <property type="entry name" value="SPECTRIN REPEAT CONTAINING NUCLEAR ENVELOPE PROTEIN 2"/>
    <property type="match status" value="1"/>
</dbReference>
<keyword evidence="6" id="KW-1185">Reference proteome</keyword>
<sequence>MAYVMLTSKLRRVLKNLLIRLTLNYRNYMELLTLVTNLPSLSHQLRFPDNDSTEELRQRSAWDLSKLRDLLRNLGDSIGDKIAALAAFNAARQETEDQLLRITSPEATEKTPEELKKDEDTLCRLQQRISELDRSALDDERRNERDQLLDRLDKVIAAVKRFLTGFQWDAGEHINFIIVGRRRDRAASGARHNDNEQRRVGVEDEIARSAADESLRNTLTPISTRLAQLVNNANRLLLDPQANHPSVEALNVALSSAENIIPVLGERAENWDEFVRVRDEVDADLNKLRQPLDEVLTKSRRSISDAINDLERVSAERQKSIILDDKVRKLQELSERLDPLESASAEVRFIDVDVEQTEKQYDDLLNELLTEIEDEKRLCDSVDHFINEINSICNLLTETTHQGLFGEHRTFSVASIASRTFYASRKT</sequence>
<dbReference type="GO" id="GO:0007010">
    <property type="term" value="P:cytoskeleton organization"/>
    <property type="evidence" value="ECO:0007669"/>
    <property type="project" value="TreeGrafter"/>
</dbReference>
<evidence type="ECO:0000313" key="6">
    <source>
        <dbReference type="Proteomes" id="UP001196413"/>
    </source>
</evidence>